<organism evidence="6 7">
    <name type="scientific">Orbilia blumenaviensis</name>
    <dbReference type="NCBI Taxonomy" id="1796055"/>
    <lineage>
        <taxon>Eukaryota</taxon>
        <taxon>Fungi</taxon>
        <taxon>Dikarya</taxon>
        <taxon>Ascomycota</taxon>
        <taxon>Pezizomycotina</taxon>
        <taxon>Orbiliomycetes</taxon>
        <taxon>Orbiliales</taxon>
        <taxon>Orbiliaceae</taxon>
        <taxon>Orbilia</taxon>
    </lineage>
</organism>
<comment type="similarity">
    <text evidence="1 5">Belongs to the fungal hydrophobin family.</text>
</comment>
<evidence type="ECO:0000256" key="4">
    <source>
        <dbReference type="ARBA" id="ARBA00023157"/>
    </source>
</evidence>
<dbReference type="SMART" id="SM00075">
    <property type="entry name" value="HYDRO"/>
    <property type="match status" value="1"/>
</dbReference>
<keyword evidence="5" id="KW-0134">Cell wall</keyword>
<keyword evidence="3 5" id="KW-0732">Signal</keyword>
<gene>
    <name evidence="6" type="ORF">TWF730_010282</name>
</gene>
<evidence type="ECO:0000256" key="5">
    <source>
        <dbReference type="RuleBase" id="RU365009"/>
    </source>
</evidence>
<reference evidence="6 7" key="1">
    <citation type="submission" date="2019-10" db="EMBL/GenBank/DDBJ databases">
        <authorList>
            <person name="Palmer J.M."/>
        </authorList>
    </citation>
    <scope>NUCLEOTIDE SEQUENCE [LARGE SCALE GENOMIC DNA]</scope>
    <source>
        <strain evidence="6 7">TWF730</strain>
    </source>
</reference>
<evidence type="ECO:0000256" key="2">
    <source>
        <dbReference type="ARBA" id="ARBA00022525"/>
    </source>
</evidence>
<accession>A0AAV9UPC5</accession>
<dbReference type="GO" id="GO:0009277">
    <property type="term" value="C:fungal-type cell wall"/>
    <property type="evidence" value="ECO:0007669"/>
    <property type="project" value="InterPro"/>
</dbReference>
<keyword evidence="2 5" id="KW-0964">Secreted</keyword>
<dbReference type="Pfam" id="PF01185">
    <property type="entry name" value="Hydrophobin"/>
    <property type="match status" value="1"/>
</dbReference>
<feature type="signal peptide" evidence="5">
    <location>
        <begin position="1"/>
        <end position="18"/>
    </location>
</feature>
<protein>
    <recommendedName>
        <fullName evidence="5">Hydrophobin</fullName>
    </recommendedName>
</protein>
<keyword evidence="4 5" id="KW-1015">Disulfide bond</keyword>
<dbReference type="GO" id="GO:0005199">
    <property type="term" value="F:structural constituent of cell wall"/>
    <property type="evidence" value="ECO:0007669"/>
    <property type="project" value="InterPro"/>
</dbReference>
<dbReference type="InterPro" id="IPR001338">
    <property type="entry name" value="Class_I_Hydrophobin"/>
</dbReference>
<evidence type="ECO:0000256" key="1">
    <source>
        <dbReference type="ARBA" id="ARBA00010446"/>
    </source>
</evidence>
<keyword evidence="7" id="KW-1185">Reference proteome</keyword>
<feature type="chain" id="PRO_5043092910" description="Hydrophobin" evidence="5">
    <location>
        <begin position="19"/>
        <end position="142"/>
    </location>
</feature>
<dbReference type="Proteomes" id="UP001373714">
    <property type="component" value="Unassembled WGS sequence"/>
</dbReference>
<proteinExistence type="inferred from homology"/>
<dbReference type="AlphaFoldDB" id="A0AAV9UPC5"/>
<evidence type="ECO:0000256" key="3">
    <source>
        <dbReference type="ARBA" id="ARBA00022729"/>
    </source>
</evidence>
<dbReference type="EMBL" id="JAVHNS010000008">
    <property type="protein sequence ID" value="KAK6345943.1"/>
    <property type="molecule type" value="Genomic_DNA"/>
</dbReference>
<evidence type="ECO:0000313" key="6">
    <source>
        <dbReference type="EMBL" id="KAK6345943.1"/>
    </source>
</evidence>
<comment type="caution">
    <text evidence="6">The sequence shown here is derived from an EMBL/GenBank/DDBJ whole genome shotgun (WGS) entry which is preliminary data.</text>
</comment>
<evidence type="ECO:0000313" key="7">
    <source>
        <dbReference type="Proteomes" id="UP001373714"/>
    </source>
</evidence>
<name>A0AAV9UPC5_9PEZI</name>
<sequence>MHSSTLIAIFAAVVSVSALPNGAAVAGKPIIFPAGDQITQVQANKACGKDMTLNCCNDVDISNSGQNKAAGLLGLNVDDVLGKVGLFGKCSDISIPVLNLVPLGSLLNNKCKQNVACCQDSGTTQNGILNVGLPCVALGSLI</sequence>
<dbReference type="PROSITE" id="PS00956">
    <property type="entry name" value="HYDROPHOBIN"/>
    <property type="match status" value="1"/>
</dbReference>
<dbReference type="InterPro" id="IPR019778">
    <property type="entry name" value="Class_I_Hydrophobin_CS"/>
</dbReference>
<dbReference type="CDD" id="cd23507">
    <property type="entry name" value="hydrophobin_I"/>
    <property type="match status" value="1"/>
</dbReference>
<comment type="subcellular location">
    <subcellularLocation>
        <location evidence="5">Secreted</location>
        <location evidence="5">Cell wall</location>
    </subcellularLocation>
</comment>